<dbReference type="InterPro" id="IPR011528">
    <property type="entry name" value="NERD"/>
</dbReference>
<evidence type="ECO:0000313" key="2">
    <source>
        <dbReference type="EMBL" id="MFC7747229.1"/>
    </source>
</evidence>
<dbReference type="EMBL" id="JBHTGR010000017">
    <property type="protein sequence ID" value="MFC7747229.1"/>
    <property type="molecule type" value="Genomic_DNA"/>
</dbReference>
<proteinExistence type="predicted"/>
<accession>A0ABW2UTN6</accession>
<gene>
    <name evidence="2" type="ORF">ACFQU8_08260</name>
</gene>
<dbReference type="Proteomes" id="UP001596620">
    <property type="component" value="Unassembled WGS sequence"/>
</dbReference>
<dbReference type="Pfam" id="PF08378">
    <property type="entry name" value="NERD"/>
    <property type="match status" value="1"/>
</dbReference>
<feature type="domain" description="NERD" evidence="1">
    <location>
        <begin position="41"/>
        <end position="156"/>
    </location>
</feature>
<evidence type="ECO:0000259" key="1">
    <source>
        <dbReference type="PROSITE" id="PS50965"/>
    </source>
</evidence>
<keyword evidence="3" id="KW-1185">Reference proteome</keyword>
<dbReference type="PROSITE" id="PS50965">
    <property type="entry name" value="NERD"/>
    <property type="match status" value="1"/>
</dbReference>
<organism evidence="2 3">
    <name type="scientific">Lentibacillus kimchii</name>
    <dbReference type="NCBI Taxonomy" id="1542911"/>
    <lineage>
        <taxon>Bacteria</taxon>
        <taxon>Bacillati</taxon>
        <taxon>Bacillota</taxon>
        <taxon>Bacilli</taxon>
        <taxon>Bacillales</taxon>
        <taxon>Bacillaceae</taxon>
        <taxon>Lentibacillus</taxon>
    </lineage>
</organism>
<comment type="caution">
    <text evidence="2">The sequence shown here is derived from an EMBL/GenBank/DDBJ whole genome shotgun (WGS) entry which is preliminary data.</text>
</comment>
<sequence length="320" mass="36949">MILKRRSKPLPLRKLDALLPRLSPNFPELIKIQEDAKRQQRGYSGELRVDYFLDYLAPKFTILHDVYLRTNGKNFQIDSLIIADHTIFIVDSKHYQGLITFNTILRQLTRSDNQIESGFEYPITQVKNQIRNLEHWLNQLYFSKIPIKGFVAIADPATIVKVEGSQEEVSSYVAHAAEIHERIVSYDRQMSDEGAKKLSGPQIGKAILSQCGTFDINLFKQHNLQQKDIRSGVRCPDCGQCGMKRVHSGWLCEKCNCYSKHEHITALNDYLLLIKETITNQECMNFLGLNSRHVASRILKNSGLDYYPQTRKWHNVSNRK</sequence>
<protein>
    <submittedName>
        <fullName evidence="2">NERD domain-containing protein</fullName>
    </submittedName>
</protein>
<reference evidence="3" key="1">
    <citation type="journal article" date="2019" name="Int. J. Syst. Evol. Microbiol.">
        <title>The Global Catalogue of Microorganisms (GCM) 10K type strain sequencing project: providing services to taxonomists for standard genome sequencing and annotation.</title>
        <authorList>
            <consortium name="The Broad Institute Genomics Platform"/>
            <consortium name="The Broad Institute Genome Sequencing Center for Infectious Disease"/>
            <person name="Wu L."/>
            <person name="Ma J."/>
        </authorList>
    </citation>
    <scope>NUCLEOTIDE SEQUENCE [LARGE SCALE GENOMIC DNA]</scope>
    <source>
        <strain evidence="3">JCM 30234</strain>
    </source>
</reference>
<dbReference type="RefSeq" id="WP_382358748.1">
    <property type="nucleotide sequence ID" value="NZ_JBHTGR010000017.1"/>
</dbReference>
<name>A0ABW2UTN6_9BACI</name>
<evidence type="ECO:0000313" key="3">
    <source>
        <dbReference type="Proteomes" id="UP001596620"/>
    </source>
</evidence>